<accession>A0A9W7GH81</accession>
<protein>
    <recommendedName>
        <fullName evidence="2">UBA domain-containing protein</fullName>
    </recommendedName>
</protein>
<feature type="compositionally biased region" description="Low complexity" evidence="1">
    <location>
        <begin position="94"/>
        <end position="105"/>
    </location>
</feature>
<sequence length="467" mass="51003">MTRLSYKWKPGGSQARGLRAKFLRANSPRGSREHRSSFPAKTPPPSNRHSLPQNFASMRGVQSNAFSWRHSDDQPYHERTSPAENARQGGSNEPLPLISPSAPLPTHSPIHQQVTPQGILVTSDRTDDESVPVVEGRVVSSPSLPSINDSPSQSMAKMLNNSSLEPSIWISLASSVQERPIEKGWYVGESNVPDDSPEGFTVTWARLTSQDIIEDTFLSPGQKSVMVYGQTENDDIKINFEKFYAKRRGGVSRQPVIRIGSAADPGFSNDMLNGLGVWEFNYENEANEVTSWEKFDRSDCELFDLCAQVGRQQCVLYDGNSAIAVTLFPSIEETEIGWSNILWRERCGVEKSKGYIRRREVAEEGGDDRWALGVEAGGVPTSAAVVAAVATTGRGGEGVEVDSHEGEGGVVVEAVAVGGGGEEEEELTRKLQQLLGMGFAEEQCLQALFDNEMSVQGSIEQLLSQAS</sequence>
<dbReference type="SMART" id="SM00165">
    <property type="entry name" value="UBA"/>
    <property type="match status" value="1"/>
</dbReference>
<dbReference type="InterPro" id="IPR015940">
    <property type="entry name" value="UBA"/>
</dbReference>
<dbReference type="AlphaFoldDB" id="A0A9W7GH81"/>
<comment type="caution">
    <text evidence="3">The sequence shown here is derived from an EMBL/GenBank/DDBJ whole genome shotgun (WGS) entry which is preliminary data.</text>
</comment>
<evidence type="ECO:0000256" key="1">
    <source>
        <dbReference type="SAM" id="MobiDB-lite"/>
    </source>
</evidence>
<feature type="region of interest" description="Disordered" evidence="1">
    <location>
        <begin position="1"/>
        <end position="53"/>
    </location>
</feature>
<dbReference type="EMBL" id="BRYA01000201">
    <property type="protein sequence ID" value="GMI43853.1"/>
    <property type="molecule type" value="Genomic_DNA"/>
</dbReference>
<proteinExistence type="predicted"/>
<reference evidence="4" key="1">
    <citation type="journal article" date="2023" name="Commun. Biol.">
        <title>Genome analysis of Parmales, the sister group of diatoms, reveals the evolutionary specialization of diatoms from phago-mixotrophs to photoautotrophs.</title>
        <authorList>
            <person name="Ban H."/>
            <person name="Sato S."/>
            <person name="Yoshikawa S."/>
            <person name="Yamada K."/>
            <person name="Nakamura Y."/>
            <person name="Ichinomiya M."/>
            <person name="Sato N."/>
            <person name="Blanc-Mathieu R."/>
            <person name="Endo H."/>
            <person name="Kuwata A."/>
            <person name="Ogata H."/>
        </authorList>
    </citation>
    <scope>NUCLEOTIDE SEQUENCE [LARGE SCALE GENOMIC DNA]</scope>
</reference>
<evidence type="ECO:0000313" key="4">
    <source>
        <dbReference type="Proteomes" id="UP001165065"/>
    </source>
</evidence>
<dbReference type="InterPro" id="IPR009060">
    <property type="entry name" value="UBA-like_sf"/>
</dbReference>
<dbReference type="OrthoDB" id="194493at2759"/>
<feature type="region of interest" description="Disordered" evidence="1">
    <location>
        <begin position="71"/>
        <end position="111"/>
    </location>
</feature>
<evidence type="ECO:0000259" key="2">
    <source>
        <dbReference type="PROSITE" id="PS50030"/>
    </source>
</evidence>
<dbReference type="SUPFAM" id="SSF46934">
    <property type="entry name" value="UBA-like"/>
    <property type="match status" value="1"/>
</dbReference>
<dbReference type="PROSITE" id="PS50030">
    <property type="entry name" value="UBA"/>
    <property type="match status" value="1"/>
</dbReference>
<dbReference type="Proteomes" id="UP001165065">
    <property type="component" value="Unassembled WGS sequence"/>
</dbReference>
<evidence type="ECO:0000313" key="3">
    <source>
        <dbReference type="EMBL" id="GMI43853.1"/>
    </source>
</evidence>
<dbReference type="Gene3D" id="1.10.8.10">
    <property type="entry name" value="DNA helicase RuvA subunit, C-terminal domain"/>
    <property type="match status" value="1"/>
</dbReference>
<gene>
    <name evidence="3" type="ORF">TrCOL_g10002</name>
</gene>
<name>A0A9W7GH81_9STRA</name>
<feature type="domain" description="UBA" evidence="2">
    <location>
        <begin position="422"/>
        <end position="465"/>
    </location>
</feature>
<keyword evidence="4" id="KW-1185">Reference proteome</keyword>
<feature type="compositionally biased region" description="Basic and acidic residues" evidence="1">
    <location>
        <begin position="71"/>
        <end position="81"/>
    </location>
</feature>
<organism evidence="3 4">
    <name type="scientific">Triparma columacea</name>
    <dbReference type="NCBI Taxonomy" id="722753"/>
    <lineage>
        <taxon>Eukaryota</taxon>
        <taxon>Sar</taxon>
        <taxon>Stramenopiles</taxon>
        <taxon>Ochrophyta</taxon>
        <taxon>Bolidophyceae</taxon>
        <taxon>Parmales</taxon>
        <taxon>Triparmaceae</taxon>
        <taxon>Triparma</taxon>
    </lineage>
</organism>